<sequence>MKSFLSEVANYLLENHESDLEQLALVVPTRRAAFFLKDELANATLKPVICPHIVAIEDFISELSTLEIADSVSLLFELFETFKTVDPNIQFDRFMGWASVLMSDLDRIDQYLVDTNYLFDYLTEAKAVERWEASLPAGRSLPQNGGAKPYFALFESINTVYHLFRERLLGQGKAYRGMAYRHVASYDIPTLLDHVAFSKVYFIGFNAFTEAEKVLIQALRKAGRAETLWDTDAYYMSVNQEVEAGISLRKYKKDLTFGPWNWTQDHLLSTSKDVYVYGVPNATLQTKVAGELYTQLLLTDDPEHPVPTAIVLADENLLLPMLYSLDDRIKDFNITMGLSLRNSMLYTLVDSIFELQQQVAEFRTKDGRTLKIPKFNHKTISKVLNHPFIRHYEQVVLRPLAADEPTIVQKTLREINQNNRVFLSTHELLTIGESHRLFEVLFTRWDKNDSRQVIQSMYQLIDLLRDVYKDYKNALETEYLYLFFTLLKQFEQTVANRPEPLTLRTLRSFLFDLIRTTKIPFSGEPVSALQILGMLETRALDFSRVIIISLNEGTLPQAKRQNSLIPFDIAKESGLPTHLHQEAVMSYHFYRLLQRASEVHLMYVNTTDAMGGGEKSRFIQQLEYELTAYNPAFKIHNRVVAFDEQAFEPLAQEVPKDDAMLARIRTYLAEKGLYPTHINDFIRCSMKFYLSRIVGVEDKEEIEEELGMDKIGTWLHAALETLDQDYFLLGKDPTDEQIKAVLREEFDALFTGYVTDMGLNRVYYQIGEQQILAFLKFQIENPDRRKVLAAEKKIQTTLHMSVHGQSVQLLLGGKIDRVEQDNSQTLFVMDYKTGSVELAAEKKNTIQDRIEKLRLDPALKAGYARQLWLYKYLVYKALEQPEGLVLGEQTYRSANVQVQAGFYSFRNPTKTFENQLEITDSPNAAQFIAESEKLIQEIVAELLNPESKFTQTTDRSMCQYCDFKGICAR</sequence>
<dbReference type="Proteomes" id="UP000295706">
    <property type="component" value="Unassembled WGS sequence"/>
</dbReference>
<reference evidence="2 3" key="1">
    <citation type="submission" date="2019-02" db="EMBL/GenBank/DDBJ databases">
        <title>Arundinibacter roseus gen. nov., sp. nov., a new member of the family Cytophagaceae.</title>
        <authorList>
            <person name="Szuroczki S."/>
            <person name="Khayer B."/>
            <person name="Sproer C."/>
            <person name="Toumi M."/>
            <person name="Szabo A."/>
            <person name="Felfoldi T."/>
            <person name="Schumann P."/>
            <person name="Toth E."/>
        </authorList>
    </citation>
    <scope>NUCLEOTIDE SEQUENCE [LARGE SCALE GENOMIC DNA]</scope>
    <source>
        <strain evidence="2 3">DMA-k-7a</strain>
    </source>
</reference>
<proteinExistence type="predicted"/>
<evidence type="ECO:0000313" key="2">
    <source>
        <dbReference type="EMBL" id="TDB64557.1"/>
    </source>
</evidence>
<dbReference type="InterPro" id="IPR011335">
    <property type="entry name" value="Restrct_endonuc-II-like"/>
</dbReference>
<dbReference type="Gene3D" id="3.40.50.300">
    <property type="entry name" value="P-loop containing nucleotide triphosphate hydrolases"/>
    <property type="match status" value="1"/>
</dbReference>
<dbReference type="InterPro" id="IPR011604">
    <property type="entry name" value="PDDEXK-like_dom_sf"/>
</dbReference>
<protein>
    <submittedName>
        <fullName evidence="2">PD-(D/E)XK nuclease family protein</fullName>
    </submittedName>
</protein>
<dbReference type="SUPFAM" id="SSF52540">
    <property type="entry name" value="P-loop containing nucleoside triphosphate hydrolases"/>
    <property type="match status" value="1"/>
</dbReference>
<feature type="domain" description="PD-(D/E)XK endonuclease-like" evidence="1">
    <location>
        <begin position="675"/>
        <end position="967"/>
    </location>
</feature>
<evidence type="ECO:0000313" key="3">
    <source>
        <dbReference type="Proteomes" id="UP000295706"/>
    </source>
</evidence>
<dbReference type="Pfam" id="PF12705">
    <property type="entry name" value="PDDEXK_1"/>
    <property type="match status" value="1"/>
</dbReference>
<keyword evidence="3" id="KW-1185">Reference proteome</keyword>
<dbReference type="SUPFAM" id="SSF52980">
    <property type="entry name" value="Restriction endonuclease-like"/>
    <property type="match status" value="1"/>
</dbReference>
<comment type="caution">
    <text evidence="2">The sequence shown here is derived from an EMBL/GenBank/DDBJ whole genome shotgun (WGS) entry which is preliminary data.</text>
</comment>
<organism evidence="2 3">
    <name type="scientific">Arundinibacter roseus</name>
    <dbReference type="NCBI Taxonomy" id="2070510"/>
    <lineage>
        <taxon>Bacteria</taxon>
        <taxon>Pseudomonadati</taxon>
        <taxon>Bacteroidota</taxon>
        <taxon>Cytophagia</taxon>
        <taxon>Cytophagales</taxon>
        <taxon>Spirosomataceae</taxon>
        <taxon>Arundinibacter</taxon>
    </lineage>
</organism>
<dbReference type="InterPro" id="IPR038726">
    <property type="entry name" value="PDDEXK_AddAB-type"/>
</dbReference>
<dbReference type="AlphaFoldDB" id="A0A4R4K9P8"/>
<dbReference type="RefSeq" id="WP_132118221.1">
    <property type="nucleotide sequence ID" value="NZ_SMJU01000007.1"/>
</dbReference>
<gene>
    <name evidence="2" type="ORF">EZE20_12850</name>
</gene>
<dbReference type="Gene3D" id="3.90.320.10">
    <property type="match status" value="1"/>
</dbReference>
<dbReference type="InterPro" id="IPR027417">
    <property type="entry name" value="P-loop_NTPase"/>
</dbReference>
<name>A0A4R4K9P8_9BACT</name>
<accession>A0A4R4K9P8</accession>
<evidence type="ECO:0000259" key="1">
    <source>
        <dbReference type="Pfam" id="PF12705"/>
    </source>
</evidence>
<dbReference type="EMBL" id="SMJU01000007">
    <property type="protein sequence ID" value="TDB64557.1"/>
    <property type="molecule type" value="Genomic_DNA"/>
</dbReference>
<dbReference type="OrthoDB" id="9762792at2"/>